<dbReference type="AlphaFoldDB" id="A0A0F9WL30"/>
<dbReference type="Proteomes" id="UP000034350">
    <property type="component" value="Unassembled WGS sequence"/>
</dbReference>
<keyword evidence="1" id="KW-1133">Transmembrane helix</keyword>
<comment type="caution">
    <text evidence="2">The sequence shown here is derived from an EMBL/GenBank/DDBJ whole genome shotgun (WGS) entry which is preliminary data.</text>
</comment>
<proteinExistence type="predicted"/>
<protein>
    <submittedName>
        <fullName evidence="2">Uncharacterized protein</fullName>
    </submittedName>
</protein>
<organism evidence="2 3">
    <name type="scientific">Vairimorpha ceranae</name>
    <dbReference type="NCBI Taxonomy" id="40302"/>
    <lineage>
        <taxon>Eukaryota</taxon>
        <taxon>Fungi</taxon>
        <taxon>Fungi incertae sedis</taxon>
        <taxon>Microsporidia</taxon>
        <taxon>Nosematidae</taxon>
        <taxon>Vairimorpha</taxon>
    </lineage>
</organism>
<sequence length="49" mass="5594">LNGIAQASKKQKTKIKLNKFIFIFYTLTAESFNRAPTVLLFSAFTRIGR</sequence>
<reference evidence="2 3" key="1">
    <citation type="journal article" date="2015" name="Environ. Microbiol.">
        <title>Genome analyses suggest the presence of polyploidy and recent human-driven expansions in eight global populations of the honeybee pathogen Nosema ceranae.</title>
        <authorList>
            <person name="Pelin A."/>
            <person name="Selman M."/>
            <person name="Aris-Brosou S."/>
            <person name="Farinelli L."/>
            <person name="Corradi N."/>
        </authorList>
    </citation>
    <scope>NUCLEOTIDE SEQUENCE [LARGE SCALE GENOMIC DNA]</scope>
    <source>
        <strain evidence="2 3">PA08 1199</strain>
    </source>
</reference>
<gene>
    <name evidence="2" type="ORF">AAJ76_2220003</name>
</gene>
<evidence type="ECO:0000313" key="3">
    <source>
        <dbReference type="Proteomes" id="UP000034350"/>
    </source>
</evidence>
<dbReference type="EMBL" id="JPQZ01000222">
    <property type="protein sequence ID" value="KKO73808.1"/>
    <property type="molecule type" value="Genomic_DNA"/>
</dbReference>
<dbReference type="VEuPathDB" id="MicrosporidiaDB:AAJ76_2220003"/>
<evidence type="ECO:0000313" key="2">
    <source>
        <dbReference type="EMBL" id="KKO73808.1"/>
    </source>
</evidence>
<dbReference type="RefSeq" id="XP_024329550.1">
    <property type="nucleotide sequence ID" value="XM_024474657.1"/>
</dbReference>
<accession>A0A0F9WL30</accession>
<evidence type="ECO:0000256" key="1">
    <source>
        <dbReference type="SAM" id="Phobius"/>
    </source>
</evidence>
<feature type="transmembrane region" description="Helical" evidence="1">
    <location>
        <begin position="20"/>
        <end position="44"/>
    </location>
</feature>
<name>A0A0F9WL30_9MICR</name>
<keyword evidence="1" id="KW-0472">Membrane</keyword>
<keyword evidence="3" id="KW-1185">Reference proteome</keyword>
<dbReference type="GeneID" id="36319582"/>
<feature type="non-terminal residue" evidence="2">
    <location>
        <position position="1"/>
    </location>
</feature>
<keyword evidence="1" id="KW-0812">Transmembrane</keyword>